<accession>A0A3G8H992</accession>
<dbReference type="SUPFAM" id="SSF55298">
    <property type="entry name" value="YjgF-like"/>
    <property type="match status" value="1"/>
</dbReference>
<dbReference type="PANTHER" id="PTHR11803">
    <property type="entry name" value="2-IMINOBUTANOATE/2-IMINOPROPANOATE DEAMINASE RIDA"/>
    <property type="match status" value="1"/>
</dbReference>
<dbReference type="EMBL" id="CP033970">
    <property type="protein sequence ID" value="AZG16908.1"/>
    <property type="molecule type" value="Genomic_DNA"/>
</dbReference>
<dbReference type="Gene3D" id="3.30.1330.40">
    <property type="entry name" value="RutC-like"/>
    <property type="match status" value="1"/>
</dbReference>
<gene>
    <name evidence="2" type="ORF">EHF44_26515</name>
</gene>
<dbReference type="GO" id="GO:0019239">
    <property type="term" value="F:deaminase activity"/>
    <property type="evidence" value="ECO:0007669"/>
    <property type="project" value="TreeGrafter"/>
</dbReference>
<name>A0A3G8H992_9BURK</name>
<dbReference type="AlphaFoldDB" id="A0A3G8H992"/>
<dbReference type="RefSeq" id="WP_124686639.1">
    <property type="nucleotide sequence ID" value="NZ_CP033970.1"/>
</dbReference>
<proteinExistence type="inferred from homology"/>
<dbReference type="OrthoDB" id="573013at2"/>
<dbReference type="InterPro" id="IPR035959">
    <property type="entry name" value="RutC-like_sf"/>
</dbReference>
<dbReference type="InterPro" id="IPR006175">
    <property type="entry name" value="YjgF/YER057c/UK114"/>
</dbReference>
<dbReference type="GO" id="GO:0005829">
    <property type="term" value="C:cytosol"/>
    <property type="evidence" value="ECO:0007669"/>
    <property type="project" value="TreeGrafter"/>
</dbReference>
<dbReference type="PANTHER" id="PTHR11803:SF58">
    <property type="entry name" value="PROTEIN HMF1-RELATED"/>
    <property type="match status" value="1"/>
</dbReference>
<evidence type="ECO:0000313" key="2">
    <source>
        <dbReference type="EMBL" id="AZG16908.1"/>
    </source>
</evidence>
<comment type="similarity">
    <text evidence="1">Belongs to the RutC family.</text>
</comment>
<sequence>MLLESPRAPYLQFMNPPDLYDPRLNGYSHVAVATRPARIIFAAGQGGEDMCGGLRADFAAQVNQALANLRVALQAGGADIPDIAKITVLIVDHSMERLAVFSRAWQALLGDWPAPPCTLIPVPRLALDGMLFEIEAVAVLPESAGD</sequence>
<organism evidence="2 3">
    <name type="scientific">Cupriavidus pauculus</name>
    <dbReference type="NCBI Taxonomy" id="82633"/>
    <lineage>
        <taxon>Bacteria</taxon>
        <taxon>Pseudomonadati</taxon>
        <taxon>Pseudomonadota</taxon>
        <taxon>Betaproteobacteria</taxon>
        <taxon>Burkholderiales</taxon>
        <taxon>Burkholderiaceae</taxon>
        <taxon>Cupriavidus</taxon>
    </lineage>
</organism>
<reference evidence="3" key="1">
    <citation type="submission" date="2018-11" db="EMBL/GenBank/DDBJ databases">
        <title>FDA dAtabase for Regulatory Grade micrObial Sequences (FDA-ARGOS): Supporting development and validation of Infectious Disease Dx tests.</title>
        <authorList>
            <person name="Goldberg B."/>
            <person name="Campos J."/>
            <person name="Tallon L."/>
            <person name="Sadzewicz L."/>
            <person name="Zhao X."/>
            <person name="Vavikolanu K."/>
            <person name="Mehta A."/>
            <person name="Aluvathingal J."/>
            <person name="Nadendla S."/>
            <person name="Geyer C."/>
            <person name="Nandy P."/>
            <person name="Yan Y."/>
            <person name="Sichtig H."/>
        </authorList>
    </citation>
    <scope>NUCLEOTIDE SEQUENCE [LARGE SCALE GENOMIC DNA]</scope>
    <source>
        <strain evidence="3">FDAARGOS_614</strain>
    </source>
</reference>
<dbReference type="KEGG" id="cpau:EHF44_26515"/>
<dbReference type="CDD" id="cd00448">
    <property type="entry name" value="YjgF_YER057c_UK114_family"/>
    <property type="match status" value="1"/>
</dbReference>
<dbReference type="Pfam" id="PF01042">
    <property type="entry name" value="Ribonuc_L-PSP"/>
    <property type="match status" value="1"/>
</dbReference>
<evidence type="ECO:0000313" key="3">
    <source>
        <dbReference type="Proteomes" id="UP000270411"/>
    </source>
</evidence>
<protein>
    <submittedName>
        <fullName evidence="2">RidA family protein</fullName>
    </submittedName>
</protein>
<evidence type="ECO:0000256" key="1">
    <source>
        <dbReference type="ARBA" id="ARBA00010552"/>
    </source>
</evidence>
<dbReference type="Proteomes" id="UP000270411">
    <property type="component" value="Chromosome 2"/>
</dbReference>